<gene>
    <name evidence="1" type="ORF">MUS_4427</name>
</gene>
<dbReference type="HOGENOM" id="CLU_3324007_0_0_9"/>
<accession>I2CC82</accession>
<protein>
    <submittedName>
        <fullName evidence="1">Uncharacterized protein</fullName>
    </submittedName>
</protein>
<evidence type="ECO:0000313" key="1">
    <source>
        <dbReference type="EMBL" id="AFJ64256.1"/>
    </source>
</evidence>
<dbReference type="KEGG" id="bqy:MUS_4427"/>
<dbReference type="AlphaFoldDB" id="I2CC82"/>
<dbReference type="Proteomes" id="UP000002878">
    <property type="component" value="Chromosome"/>
</dbReference>
<sequence length="38" mass="4323">MTTSAVFMCFTSLFHNSIILTNKSIKNSPEIRAVFLFL</sequence>
<evidence type="ECO:0000313" key="2">
    <source>
        <dbReference type="Proteomes" id="UP000002878"/>
    </source>
</evidence>
<dbReference type="EMBL" id="CP003332">
    <property type="protein sequence ID" value="AFJ64256.1"/>
    <property type="molecule type" value="Genomic_DNA"/>
</dbReference>
<organism evidence="1 2">
    <name type="scientific">Bacillus amyloliquefaciens (strain Y2)</name>
    <name type="common">Bacillus amyloliquefaciens subsp. plantarum (strain B9601-Y2)</name>
    <dbReference type="NCBI Taxonomy" id="1155777"/>
    <lineage>
        <taxon>Bacteria</taxon>
        <taxon>Bacillati</taxon>
        <taxon>Bacillota</taxon>
        <taxon>Bacilli</taxon>
        <taxon>Bacillales</taxon>
        <taxon>Bacillaceae</taxon>
        <taxon>Bacillus</taxon>
        <taxon>Bacillus amyloliquefaciens group</taxon>
    </lineage>
</organism>
<name>I2CC82_BACAY</name>
<proteinExistence type="predicted"/>
<dbReference type="PATRIC" id="fig|1126211.3.peg.4211"/>
<reference evidence="1 2" key="1">
    <citation type="journal article" date="2012" name="J. Biotechnol.">
        <title>Genome sequence of the plant growth promoting strain Bacillus amyloliquefaciens subsp. plantarum B9601-Y2 and expression of mersacidin and other secondary metabolites.</title>
        <authorList>
            <person name="He P."/>
            <person name="Hao K."/>
            <person name="Blom J."/>
            <person name="Ruckert C."/>
            <person name="Vater J."/>
            <person name="Mao Z."/>
            <person name="Wu Y."/>
            <person name="Hou M."/>
            <person name="He P."/>
            <person name="He Y."/>
            <person name="Borriss R."/>
        </authorList>
    </citation>
    <scope>NUCLEOTIDE SEQUENCE [LARGE SCALE GENOMIC DNA]</scope>
    <source>
        <strain evidence="1">Y2</strain>
    </source>
</reference>